<dbReference type="InterPro" id="IPR022617">
    <property type="entry name" value="Rad60/SUMO-like_dom"/>
</dbReference>
<dbReference type="Gene3D" id="3.10.20.90">
    <property type="entry name" value="Phosphatidylinositol 3-kinase Catalytic Subunit, Chain A, domain 1"/>
    <property type="match status" value="1"/>
</dbReference>
<proteinExistence type="predicted"/>
<feature type="non-terminal residue" evidence="2">
    <location>
        <position position="1"/>
    </location>
</feature>
<dbReference type="Proteomes" id="UP001153365">
    <property type="component" value="Unassembled WGS sequence"/>
</dbReference>
<dbReference type="SUPFAM" id="SSF54236">
    <property type="entry name" value="Ubiquitin-like"/>
    <property type="match status" value="1"/>
</dbReference>
<feature type="non-terminal residue" evidence="2">
    <location>
        <position position="63"/>
    </location>
</feature>
<dbReference type="AlphaFoldDB" id="A0AAV0BU57"/>
<gene>
    <name evidence="2" type="ORF">PPACK8108_LOCUS24982</name>
</gene>
<feature type="domain" description="Rad60/SUMO-like" evidence="1">
    <location>
        <begin position="5"/>
        <end position="63"/>
    </location>
</feature>
<organism evidence="2 3">
    <name type="scientific">Phakopsora pachyrhizi</name>
    <name type="common">Asian soybean rust disease fungus</name>
    <dbReference type="NCBI Taxonomy" id="170000"/>
    <lineage>
        <taxon>Eukaryota</taxon>
        <taxon>Fungi</taxon>
        <taxon>Dikarya</taxon>
        <taxon>Basidiomycota</taxon>
        <taxon>Pucciniomycotina</taxon>
        <taxon>Pucciniomycetes</taxon>
        <taxon>Pucciniales</taxon>
        <taxon>Phakopsoraceae</taxon>
        <taxon>Phakopsora</taxon>
    </lineage>
</organism>
<comment type="caution">
    <text evidence="2">The sequence shown here is derived from an EMBL/GenBank/DDBJ whole genome shotgun (WGS) entry which is preliminary data.</text>
</comment>
<name>A0AAV0BU57_PHAPC</name>
<accession>A0AAV0BU57</accession>
<keyword evidence="3" id="KW-1185">Reference proteome</keyword>
<evidence type="ECO:0000259" key="1">
    <source>
        <dbReference type="Pfam" id="PF11976"/>
    </source>
</evidence>
<dbReference type="EMBL" id="CALTRL010006138">
    <property type="protein sequence ID" value="CAH7689836.1"/>
    <property type="molecule type" value="Genomic_DNA"/>
</dbReference>
<dbReference type="Pfam" id="PF11976">
    <property type="entry name" value="Rad60-SLD"/>
    <property type="match status" value="1"/>
</dbReference>
<sequence>PNPEEPLTLKVKQTTPFQKIYGAVAEHRGVALTSFRLQYEGQRILPNESTPADLNFDNEESID</sequence>
<dbReference type="CDD" id="cd01763">
    <property type="entry name" value="Ubl_SUMO_like"/>
    <property type="match status" value="1"/>
</dbReference>
<evidence type="ECO:0000313" key="2">
    <source>
        <dbReference type="EMBL" id="CAH7689836.1"/>
    </source>
</evidence>
<evidence type="ECO:0000313" key="3">
    <source>
        <dbReference type="Proteomes" id="UP001153365"/>
    </source>
</evidence>
<dbReference type="InterPro" id="IPR029071">
    <property type="entry name" value="Ubiquitin-like_domsf"/>
</dbReference>
<protein>
    <recommendedName>
        <fullName evidence="1">Rad60/SUMO-like domain-containing protein</fullName>
    </recommendedName>
</protein>
<reference evidence="2" key="1">
    <citation type="submission" date="2022-06" db="EMBL/GenBank/DDBJ databases">
        <authorList>
            <consortium name="SYNGENTA / RWTH Aachen University"/>
        </authorList>
    </citation>
    <scope>NUCLEOTIDE SEQUENCE</scope>
</reference>